<dbReference type="InterPro" id="IPR013783">
    <property type="entry name" value="Ig-like_fold"/>
</dbReference>
<dbReference type="InterPro" id="IPR011013">
    <property type="entry name" value="Gal_mutarotase_sf_dom"/>
</dbReference>
<feature type="domain" description="Glucan biosynthesis periplasmic MdoG C-terminal" evidence="7">
    <location>
        <begin position="21"/>
        <end position="497"/>
    </location>
</feature>
<evidence type="ECO:0000313" key="9">
    <source>
        <dbReference type="Proteomes" id="UP000034491"/>
    </source>
</evidence>
<name>A0A0M2R511_9PROT</name>
<evidence type="ECO:0000256" key="5">
    <source>
        <dbReference type="ARBA" id="ARBA00022729"/>
    </source>
</evidence>
<evidence type="ECO:0000259" key="7">
    <source>
        <dbReference type="Pfam" id="PF04349"/>
    </source>
</evidence>
<dbReference type="PATRIC" id="fig|1549748.8.peg.4254"/>
<dbReference type="Gene3D" id="2.70.98.10">
    <property type="match status" value="1"/>
</dbReference>
<dbReference type="UniPathway" id="UPA00637"/>
<comment type="caution">
    <text evidence="8">The sequence shown here is derived from an EMBL/GenBank/DDBJ whole genome shotgun (WGS) entry which is preliminary data.</text>
</comment>
<comment type="subcellular location">
    <subcellularLocation>
        <location evidence="1">Periplasm</location>
    </subcellularLocation>
</comment>
<dbReference type="InterPro" id="IPR014438">
    <property type="entry name" value="Glucan_biosyn_MdoG/MdoD"/>
</dbReference>
<protein>
    <recommendedName>
        <fullName evidence="4">Glucans biosynthesis protein G</fullName>
    </recommendedName>
</protein>
<dbReference type="GO" id="GO:0030288">
    <property type="term" value="C:outer membrane-bounded periplasmic space"/>
    <property type="evidence" value="ECO:0007669"/>
    <property type="project" value="TreeGrafter"/>
</dbReference>
<dbReference type="Proteomes" id="UP000034491">
    <property type="component" value="Unassembled WGS sequence"/>
</dbReference>
<evidence type="ECO:0000256" key="6">
    <source>
        <dbReference type="ARBA" id="ARBA00022764"/>
    </source>
</evidence>
<dbReference type="InterPro" id="IPR014718">
    <property type="entry name" value="GH-type_carb-bd"/>
</dbReference>
<gene>
    <name evidence="8" type="ORF">WH95_10855</name>
</gene>
<comment type="similarity">
    <text evidence="3">Belongs to the OpgD/OpgG family.</text>
</comment>
<sequence>MPGVISSPFANNNVGTEVTRYDDVIQKAQILSKTAYSKPESTISDFWKSMSVEEFSKIYYNPNKPLWNDGGPYQLQFFHPGGPWFHDTVDINLQENGREKDQTIQPGMFWYEGKQPAPSDMEDLHFAGFRVHHQLNSEYYDELISFLGSNYFRVLGQGQQYGLSIRGLAIDTAEPTGEEFPLFKEFWIEKPEKDSDEKNLVIMALLDSPSVTGAYRFTIQPGKDTVVDVDVSLFARKDINKLGLAPLTSMFLFGENTKGLDDYRPEVHDSDGLMVCTSADEWIWRPLARRKNVTISAFVGENTNGFGLSQRDRDFNHYGDLESRYQKRPSIWIEPKQNWGHGHVELVEIPSDLETTDNIVAYWVSDKQMKAGSSLEYSYRLTSYLESTQWPPAGKSMSTREGPANRAGFAYGHSAEARFFAVEFESDELSKLPADSPIEAVFNCQVGKIYDVKAFKNTENKLWRVQFNLEPENDQPCDLRGYLKMGDRALTETWTYLYTTKYA</sequence>
<dbReference type="EMBL" id="LANI01000009">
    <property type="protein sequence ID" value="KKJ76942.1"/>
    <property type="molecule type" value="Genomic_DNA"/>
</dbReference>
<dbReference type="SUPFAM" id="SSF81296">
    <property type="entry name" value="E set domains"/>
    <property type="match status" value="1"/>
</dbReference>
<keyword evidence="5" id="KW-0732">Signal</keyword>
<keyword evidence="6" id="KW-0574">Periplasm</keyword>
<dbReference type="Pfam" id="PF04349">
    <property type="entry name" value="MdoG"/>
    <property type="match status" value="1"/>
</dbReference>
<dbReference type="AlphaFoldDB" id="A0A0M2R511"/>
<organism evidence="8 9">
    <name type="scientific">Kiloniella litopenaei</name>
    <dbReference type="NCBI Taxonomy" id="1549748"/>
    <lineage>
        <taxon>Bacteria</taxon>
        <taxon>Pseudomonadati</taxon>
        <taxon>Pseudomonadota</taxon>
        <taxon>Alphaproteobacteria</taxon>
        <taxon>Rhodospirillales</taxon>
        <taxon>Kiloniellaceae</taxon>
        <taxon>Kiloniella</taxon>
    </lineage>
</organism>
<dbReference type="GO" id="GO:0030246">
    <property type="term" value="F:carbohydrate binding"/>
    <property type="evidence" value="ECO:0007669"/>
    <property type="project" value="InterPro"/>
</dbReference>
<comment type="pathway">
    <text evidence="2">Glycan metabolism; osmoregulated periplasmic glucan (OPG) biosynthesis.</text>
</comment>
<evidence type="ECO:0000256" key="4">
    <source>
        <dbReference type="ARBA" id="ARBA00015376"/>
    </source>
</evidence>
<dbReference type="InterPro" id="IPR007444">
    <property type="entry name" value="Glucan_biosyn_MdoG_C"/>
</dbReference>
<evidence type="ECO:0000256" key="1">
    <source>
        <dbReference type="ARBA" id="ARBA00004418"/>
    </source>
</evidence>
<dbReference type="GO" id="GO:0003824">
    <property type="term" value="F:catalytic activity"/>
    <property type="evidence" value="ECO:0007669"/>
    <property type="project" value="InterPro"/>
</dbReference>
<dbReference type="PANTHER" id="PTHR30504:SF4">
    <property type="entry name" value="GLUCANS BIOSYNTHESIS PROTEIN G"/>
    <property type="match status" value="1"/>
</dbReference>
<evidence type="ECO:0000313" key="8">
    <source>
        <dbReference type="EMBL" id="KKJ76942.1"/>
    </source>
</evidence>
<dbReference type="Gene3D" id="2.60.40.10">
    <property type="entry name" value="Immunoglobulins"/>
    <property type="match status" value="1"/>
</dbReference>
<dbReference type="InterPro" id="IPR014756">
    <property type="entry name" value="Ig_E-set"/>
</dbReference>
<evidence type="ECO:0000256" key="2">
    <source>
        <dbReference type="ARBA" id="ARBA00005001"/>
    </source>
</evidence>
<accession>A0A0M2R511</accession>
<dbReference type="FunFam" id="2.70.98.10:FF:000001">
    <property type="entry name" value="Glucans biosynthesis protein G"/>
    <property type="match status" value="1"/>
</dbReference>
<dbReference type="SUPFAM" id="SSF74650">
    <property type="entry name" value="Galactose mutarotase-like"/>
    <property type="match status" value="1"/>
</dbReference>
<dbReference type="PIRSF" id="PIRSF006281">
    <property type="entry name" value="MdoG"/>
    <property type="match status" value="1"/>
</dbReference>
<keyword evidence="9" id="KW-1185">Reference proteome</keyword>
<dbReference type="GO" id="GO:0051274">
    <property type="term" value="P:beta-glucan biosynthetic process"/>
    <property type="evidence" value="ECO:0007669"/>
    <property type="project" value="TreeGrafter"/>
</dbReference>
<dbReference type="STRING" id="1549748.WH95_10855"/>
<proteinExistence type="inferred from homology"/>
<dbReference type="PANTHER" id="PTHR30504">
    <property type="entry name" value="GLUCANS BIOSYNTHESIS PROTEIN"/>
    <property type="match status" value="1"/>
</dbReference>
<reference evidence="8 9" key="1">
    <citation type="submission" date="2015-03" db="EMBL/GenBank/DDBJ databases">
        <title>Genome sequence of Kiloniella sp. P1-1, isolated from the gut microflora of Pacific white shrimp, Penaeus vannamei.</title>
        <authorList>
            <person name="Shao Z."/>
            <person name="Wang L."/>
            <person name="Li X."/>
        </authorList>
    </citation>
    <scope>NUCLEOTIDE SEQUENCE [LARGE SCALE GENOMIC DNA]</scope>
    <source>
        <strain evidence="8 9">P1-1</strain>
    </source>
</reference>
<evidence type="ECO:0000256" key="3">
    <source>
        <dbReference type="ARBA" id="ARBA00009284"/>
    </source>
</evidence>